<dbReference type="GO" id="GO:0003755">
    <property type="term" value="F:peptidyl-prolyl cis-trans isomerase activity"/>
    <property type="evidence" value="ECO:0007669"/>
    <property type="project" value="UniProtKB-KW"/>
</dbReference>
<reference evidence="4 5" key="1">
    <citation type="journal article" date="2012" name="J. Bacteriol.">
        <title>Genome Sequence of the Halotolerant Bacterium Imtechella halotolerans K1T.</title>
        <authorList>
            <person name="Kumar S."/>
            <person name="Vikram S."/>
            <person name="Subramanian S."/>
            <person name="Raghava G.P."/>
            <person name="Pinnaka A.K."/>
        </authorList>
    </citation>
    <scope>NUCLEOTIDE SEQUENCE [LARGE SCALE GENOMIC DNA]</scope>
    <source>
        <strain evidence="4 5">K1</strain>
    </source>
</reference>
<gene>
    <name evidence="4" type="ORF">W5A_09069</name>
</gene>
<dbReference type="Proteomes" id="UP000005938">
    <property type="component" value="Unassembled WGS sequence"/>
</dbReference>
<dbReference type="OrthoDB" id="14196at2"/>
<dbReference type="InterPro" id="IPR000297">
    <property type="entry name" value="PPIase_PpiC"/>
</dbReference>
<sequence>MRLQKNNLKSMNKLRKAGALLAIFCVGQLTIAQTDSLNVIERTGKDSIPKNPNFKKIKIDGVASVVGDYVILNSDIDKTFIDLQSQGQDIKNITRCQLLGKLMEDKLYAHHAVQDSILVSDGEVYGNVDRQIDYFLEQLGGDMNKLLRFYNKTDEESFRQELFQINKVNLLSKRMQDKIVEEVEITPEEVRQFFNNIPKDELPVFGTELEIGQIVVQPKIPETEKKKAIERLKQIKAEVEDQGTSFATKAILYSHDRATGGKTLSLNRKSAFVKEFKDVAFTLEEGEISEPFETEFGWHIVQLDRKRGQEIDVRHILLIPEVPAEALREAREKMETIRKRIVDGEISFEDAALEFSDEKETKFNKGQLINPSTLDTRFELTRMDPSLYSQIVNLADGELSQPLLDEDRTGTKKYKILRITNRHDEHVADYSRDYTKIQELALQEKRMKAVQKWMEEKIRDTYVSLNAESKDCNFVNNWLKK</sequence>
<dbReference type="STRING" id="946077.W5A_09069"/>
<dbReference type="EMBL" id="AJJU01000011">
    <property type="protein sequence ID" value="EID74374.1"/>
    <property type="molecule type" value="Genomic_DNA"/>
</dbReference>
<dbReference type="InterPro" id="IPR046357">
    <property type="entry name" value="PPIase_dom_sf"/>
</dbReference>
<dbReference type="Pfam" id="PF00639">
    <property type="entry name" value="Rotamase"/>
    <property type="match status" value="2"/>
</dbReference>
<dbReference type="PATRIC" id="fig|946077.3.peg.1836"/>
<comment type="caution">
    <text evidence="4">The sequence shown here is derived from an EMBL/GenBank/DDBJ whole genome shotgun (WGS) entry which is preliminary data.</text>
</comment>
<dbReference type="InterPro" id="IPR027304">
    <property type="entry name" value="Trigger_fact/SurA_dom_sf"/>
</dbReference>
<feature type="domain" description="PpiC" evidence="3">
    <location>
        <begin position="206"/>
        <end position="305"/>
    </location>
</feature>
<dbReference type="PANTHER" id="PTHR47637">
    <property type="entry name" value="CHAPERONE SURA"/>
    <property type="match status" value="1"/>
</dbReference>
<evidence type="ECO:0000313" key="4">
    <source>
        <dbReference type="EMBL" id="EID74374.1"/>
    </source>
</evidence>
<dbReference type="eggNOG" id="COG0760">
    <property type="taxonomic scope" value="Bacteria"/>
</dbReference>
<evidence type="ECO:0000256" key="1">
    <source>
        <dbReference type="ARBA" id="ARBA00022729"/>
    </source>
</evidence>
<dbReference type="PANTHER" id="PTHR47637:SF1">
    <property type="entry name" value="CHAPERONE SURA"/>
    <property type="match status" value="1"/>
</dbReference>
<evidence type="ECO:0000313" key="5">
    <source>
        <dbReference type="Proteomes" id="UP000005938"/>
    </source>
</evidence>
<keyword evidence="2 4" id="KW-0413">Isomerase</keyword>
<keyword evidence="5" id="KW-1185">Reference proteome</keyword>
<feature type="domain" description="PpiC" evidence="3">
    <location>
        <begin position="308"/>
        <end position="403"/>
    </location>
</feature>
<dbReference type="SUPFAM" id="SSF54534">
    <property type="entry name" value="FKBP-like"/>
    <property type="match status" value="2"/>
</dbReference>
<dbReference type="PROSITE" id="PS50198">
    <property type="entry name" value="PPIC_PPIASE_2"/>
    <property type="match status" value="2"/>
</dbReference>
<dbReference type="AlphaFoldDB" id="I0WDA8"/>
<evidence type="ECO:0000256" key="2">
    <source>
        <dbReference type="PROSITE-ProRule" id="PRU00278"/>
    </source>
</evidence>
<keyword evidence="1" id="KW-0732">Signal</keyword>
<keyword evidence="2" id="KW-0697">Rotamase</keyword>
<protein>
    <submittedName>
        <fullName evidence="4">PpiC-type peptidyl-prolyl cis-trans isomerase</fullName>
    </submittedName>
</protein>
<accession>I0WDA8</accession>
<dbReference type="Gene3D" id="1.10.4030.10">
    <property type="entry name" value="Porin chaperone SurA, peptide-binding domain"/>
    <property type="match status" value="1"/>
</dbReference>
<proteinExistence type="predicted"/>
<name>I0WDA8_9FLAO</name>
<dbReference type="Gene3D" id="3.10.50.40">
    <property type="match status" value="2"/>
</dbReference>
<organism evidence="4 5">
    <name type="scientific">Imtechella halotolerans K1</name>
    <dbReference type="NCBI Taxonomy" id="946077"/>
    <lineage>
        <taxon>Bacteria</taxon>
        <taxon>Pseudomonadati</taxon>
        <taxon>Bacteroidota</taxon>
        <taxon>Flavobacteriia</taxon>
        <taxon>Flavobacteriales</taxon>
        <taxon>Flavobacteriaceae</taxon>
        <taxon>Imtechella</taxon>
    </lineage>
</organism>
<evidence type="ECO:0000259" key="3">
    <source>
        <dbReference type="PROSITE" id="PS50198"/>
    </source>
</evidence>
<dbReference type="InterPro" id="IPR050280">
    <property type="entry name" value="OMP_Chaperone_SurA"/>
</dbReference>
<dbReference type="SUPFAM" id="SSF109998">
    <property type="entry name" value="Triger factor/SurA peptide-binding domain-like"/>
    <property type="match status" value="1"/>
</dbReference>
<dbReference type="RefSeq" id="WP_008239709.1">
    <property type="nucleotide sequence ID" value="NZ_AJJU01000011.1"/>
</dbReference>